<dbReference type="Proteomes" id="UP000663866">
    <property type="component" value="Unassembled WGS sequence"/>
</dbReference>
<organism evidence="2 3">
    <name type="scientific">Rotaria magnacalcarata</name>
    <dbReference type="NCBI Taxonomy" id="392030"/>
    <lineage>
        <taxon>Eukaryota</taxon>
        <taxon>Metazoa</taxon>
        <taxon>Spiralia</taxon>
        <taxon>Gnathifera</taxon>
        <taxon>Rotifera</taxon>
        <taxon>Eurotatoria</taxon>
        <taxon>Bdelloidea</taxon>
        <taxon>Philodinida</taxon>
        <taxon>Philodinidae</taxon>
        <taxon>Rotaria</taxon>
    </lineage>
</organism>
<reference evidence="2" key="1">
    <citation type="submission" date="2021-02" db="EMBL/GenBank/DDBJ databases">
        <authorList>
            <person name="Nowell W R."/>
        </authorList>
    </citation>
    <scope>NUCLEOTIDE SEQUENCE</scope>
</reference>
<dbReference type="EMBL" id="CAJOBH010041781">
    <property type="protein sequence ID" value="CAF4332698.1"/>
    <property type="molecule type" value="Genomic_DNA"/>
</dbReference>
<sequence>MFDLLDNQALVLNVDFVNTFIRCDAISIEALIGLVWSTIRWLHCDNINSTLSLSVQLPYQHVSIQVIIADVKTIGALRIGLYG</sequence>
<evidence type="ECO:0000313" key="1">
    <source>
        <dbReference type="EMBL" id="CAF4332698.1"/>
    </source>
</evidence>
<protein>
    <submittedName>
        <fullName evidence="2">Uncharacterized protein</fullName>
    </submittedName>
</protein>
<name>A0A821GA09_9BILA</name>
<feature type="non-terminal residue" evidence="2">
    <location>
        <position position="83"/>
    </location>
</feature>
<comment type="caution">
    <text evidence="2">The sequence shown here is derived from an EMBL/GenBank/DDBJ whole genome shotgun (WGS) entry which is preliminary data.</text>
</comment>
<dbReference type="Proteomes" id="UP000681967">
    <property type="component" value="Unassembled WGS sequence"/>
</dbReference>
<dbReference type="AlphaFoldDB" id="A0A821GA09"/>
<gene>
    <name evidence="1" type="ORF">BYL167_LOCUS28764</name>
    <name evidence="2" type="ORF">OVN521_LOCUS47163</name>
</gene>
<keyword evidence="3" id="KW-1185">Reference proteome</keyword>
<dbReference type="EMBL" id="CAJOBG010090336">
    <property type="protein sequence ID" value="CAF4662955.1"/>
    <property type="molecule type" value="Genomic_DNA"/>
</dbReference>
<evidence type="ECO:0000313" key="3">
    <source>
        <dbReference type="Proteomes" id="UP000663866"/>
    </source>
</evidence>
<accession>A0A821GA09</accession>
<proteinExistence type="predicted"/>
<evidence type="ECO:0000313" key="2">
    <source>
        <dbReference type="EMBL" id="CAF4662955.1"/>
    </source>
</evidence>